<keyword evidence="3" id="KW-1185">Reference proteome</keyword>
<dbReference type="EMBL" id="JAACXV010013293">
    <property type="protein sequence ID" value="KAF7273801.1"/>
    <property type="molecule type" value="Genomic_DNA"/>
</dbReference>
<dbReference type="OrthoDB" id="7615778at2759"/>
<reference evidence="2" key="1">
    <citation type="submission" date="2020-08" db="EMBL/GenBank/DDBJ databases">
        <title>Genome sequencing and assembly of the red palm weevil Rhynchophorus ferrugineus.</title>
        <authorList>
            <person name="Dias G.B."/>
            <person name="Bergman C.M."/>
            <person name="Manee M."/>
        </authorList>
    </citation>
    <scope>NUCLEOTIDE SEQUENCE</scope>
    <source>
        <strain evidence="2">AA-2017</strain>
        <tissue evidence="2">Whole larva</tissue>
    </source>
</reference>
<name>A0A834I6X2_RHYFE</name>
<proteinExistence type="predicted"/>
<organism evidence="2 3">
    <name type="scientific">Rhynchophorus ferrugineus</name>
    <name type="common">Red palm weevil</name>
    <name type="synonym">Curculio ferrugineus</name>
    <dbReference type="NCBI Taxonomy" id="354439"/>
    <lineage>
        <taxon>Eukaryota</taxon>
        <taxon>Metazoa</taxon>
        <taxon>Ecdysozoa</taxon>
        <taxon>Arthropoda</taxon>
        <taxon>Hexapoda</taxon>
        <taxon>Insecta</taxon>
        <taxon>Pterygota</taxon>
        <taxon>Neoptera</taxon>
        <taxon>Endopterygota</taxon>
        <taxon>Coleoptera</taxon>
        <taxon>Polyphaga</taxon>
        <taxon>Cucujiformia</taxon>
        <taxon>Curculionidae</taxon>
        <taxon>Dryophthorinae</taxon>
        <taxon>Rhynchophorus</taxon>
    </lineage>
</organism>
<comment type="caution">
    <text evidence="2">The sequence shown here is derived from an EMBL/GenBank/DDBJ whole genome shotgun (WGS) entry which is preliminary data.</text>
</comment>
<evidence type="ECO:0000256" key="1">
    <source>
        <dbReference type="SAM" id="MobiDB-lite"/>
    </source>
</evidence>
<feature type="non-terminal residue" evidence="2">
    <location>
        <position position="1"/>
    </location>
</feature>
<evidence type="ECO:0000313" key="2">
    <source>
        <dbReference type="EMBL" id="KAF7273801.1"/>
    </source>
</evidence>
<feature type="region of interest" description="Disordered" evidence="1">
    <location>
        <begin position="82"/>
        <end position="107"/>
    </location>
</feature>
<protein>
    <submittedName>
        <fullName evidence="2">Uncharacterized protein</fullName>
    </submittedName>
</protein>
<dbReference type="AlphaFoldDB" id="A0A834I6X2"/>
<accession>A0A834I6X2</accession>
<gene>
    <name evidence="2" type="ORF">GWI33_013507</name>
</gene>
<dbReference type="Proteomes" id="UP000625711">
    <property type="component" value="Unassembled WGS sequence"/>
</dbReference>
<evidence type="ECO:0000313" key="3">
    <source>
        <dbReference type="Proteomes" id="UP000625711"/>
    </source>
</evidence>
<sequence>MSNLSLKSKDSTISKHQPTKFINTRVILIRHLPSTMVDSTGFPRQRRAFFHRLHSYHEPDHRETYCCSGNGDLIHGRIPVRKISEPSRLSPQESSKPSRKISEPGRRPNVTVLYSPPIATGIWNWYSKLSSSVKRNLQSPKFGKKFRLPVVDPFLEKVNISDL</sequence>